<accession>A0A5D2GKZ0</accession>
<protein>
    <submittedName>
        <fullName evidence="1">Uncharacterized protein</fullName>
    </submittedName>
</protein>
<organism evidence="1 2">
    <name type="scientific">Gossypium darwinii</name>
    <name type="common">Darwin's cotton</name>
    <name type="synonym">Gossypium barbadense var. darwinii</name>
    <dbReference type="NCBI Taxonomy" id="34276"/>
    <lineage>
        <taxon>Eukaryota</taxon>
        <taxon>Viridiplantae</taxon>
        <taxon>Streptophyta</taxon>
        <taxon>Embryophyta</taxon>
        <taxon>Tracheophyta</taxon>
        <taxon>Spermatophyta</taxon>
        <taxon>Magnoliopsida</taxon>
        <taxon>eudicotyledons</taxon>
        <taxon>Gunneridae</taxon>
        <taxon>Pentapetalae</taxon>
        <taxon>rosids</taxon>
        <taxon>malvids</taxon>
        <taxon>Malvales</taxon>
        <taxon>Malvaceae</taxon>
        <taxon>Malvoideae</taxon>
        <taxon>Gossypium</taxon>
    </lineage>
</organism>
<name>A0A5D2GKZ0_GOSDA</name>
<proteinExistence type="predicted"/>
<keyword evidence="2" id="KW-1185">Reference proteome</keyword>
<sequence>MALDPFLGSISPASRPWGIRGRSVSGATVLVQRDKKSRASGVGLADEVRGGCGARGN</sequence>
<dbReference type="EMBL" id="CM017692">
    <property type="protein sequence ID" value="TYH18280.1"/>
    <property type="molecule type" value="Genomic_DNA"/>
</dbReference>
<gene>
    <name evidence="1" type="ORF">ES288_A05G257400v1</name>
</gene>
<evidence type="ECO:0000313" key="2">
    <source>
        <dbReference type="Proteomes" id="UP000323506"/>
    </source>
</evidence>
<evidence type="ECO:0000313" key="1">
    <source>
        <dbReference type="EMBL" id="TYH18280.1"/>
    </source>
</evidence>
<dbReference type="AlphaFoldDB" id="A0A5D2GKZ0"/>
<reference evidence="1 2" key="1">
    <citation type="submission" date="2019-06" db="EMBL/GenBank/DDBJ databases">
        <title>WGS assembly of Gossypium darwinii.</title>
        <authorList>
            <person name="Chen Z.J."/>
            <person name="Sreedasyam A."/>
            <person name="Ando A."/>
            <person name="Song Q."/>
            <person name="De L."/>
            <person name="Hulse-Kemp A."/>
            <person name="Ding M."/>
            <person name="Ye W."/>
            <person name="Kirkbride R."/>
            <person name="Jenkins J."/>
            <person name="Plott C."/>
            <person name="Lovell J."/>
            <person name="Lin Y.-M."/>
            <person name="Vaughn R."/>
            <person name="Liu B."/>
            <person name="Li W."/>
            <person name="Simpson S."/>
            <person name="Scheffler B."/>
            <person name="Saski C."/>
            <person name="Grover C."/>
            <person name="Hu G."/>
            <person name="Conover J."/>
            <person name="Carlson J."/>
            <person name="Shu S."/>
            <person name="Boston L."/>
            <person name="Williams M."/>
            <person name="Peterson D."/>
            <person name="Mcgee K."/>
            <person name="Jones D."/>
            <person name="Wendel J."/>
            <person name="Stelly D."/>
            <person name="Grimwood J."/>
            <person name="Schmutz J."/>
        </authorList>
    </citation>
    <scope>NUCLEOTIDE SEQUENCE [LARGE SCALE GENOMIC DNA]</scope>
    <source>
        <strain evidence="1">1808015.09</strain>
    </source>
</reference>
<dbReference type="Proteomes" id="UP000323506">
    <property type="component" value="Chromosome A05"/>
</dbReference>